<proteinExistence type="predicted"/>
<protein>
    <submittedName>
        <fullName evidence="2">Uncharacterized protein</fullName>
    </submittedName>
</protein>
<sequence length="137" mass="15616">MRQLAAYGSQMRGQNNMSTAHHLSKTKHKKPSPYREEASHYRHLVLTRSTNYPLVSWRGNRRGTKRIDYHFLKQGTEESKAKHPNYKHGNLASDIKQEQPLGTLDLRAQKTASSARAAEESPAVETLKTQFDKILSS</sequence>
<evidence type="ECO:0000313" key="2">
    <source>
        <dbReference type="EMBL" id="RMC05112.1"/>
    </source>
</evidence>
<dbReference type="AlphaFoldDB" id="A0A3M0JVQ6"/>
<reference evidence="2 3" key="1">
    <citation type="submission" date="2018-07" db="EMBL/GenBank/DDBJ databases">
        <title>A high quality draft genome assembly of the barn swallow (H. rustica rustica).</title>
        <authorList>
            <person name="Formenti G."/>
            <person name="Chiara M."/>
            <person name="Poveda L."/>
            <person name="Francoijs K.-J."/>
            <person name="Bonisoli-Alquati A."/>
            <person name="Canova L."/>
            <person name="Gianfranceschi L."/>
            <person name="Horner D.S."/>
            <person name="Saino N."/>
        </authorList>
    </citation>
    <scope>NUCLEOTIDE SEQUENCE [LARGE SCALE GENOMIC DNA]</scope>
    <source>
        <strain evidence="2">Chelidonia</strain>
        <tissue evidence="2">Blood</tissue>
    </source>
</reference>
<comment type="caution">
    <text evidence="2">The sequence shown here is derived from an EMBL/GenBank/DDBJ whole genome shotgun (WGS) entry which is preliminary data.</text>
</comment>
<feature type="compositionally biased region" description="Low complexity" evidence="1">
    <location>
        <begin position="112"/>
        <end position="125"/>
    </location>
</feature>
<feature type="compositionally biased region" description="Basic residues" evidence="1">
    <location>
        <begin position="22"/>
        <end position="32"/>
    </location>
</feature>
<dbReference type="EMBL" id="QRBI01000123">
    <property type="protein sequence ID" value="RMC05112.1"/>
    <property type="molecule type" value="Genomic_DNA"/>
</dbReference>
<evidence type="ECO:0000256" key="1">
    <source>
        <dbReference type="SAM" id="MobiDB-lite"/>
    </source>
</evidence>
<keyword evidence="3" id="KW-1185">Reference proteome</keyword>
<organism evidence="2 3">
    <name type="scientific">Hirundo rustica rustica</name>
    <dbReference type="NCBI Taxonomy" id="333673"/>
    <lineage>
        <taxon>Eukaryota</taxon>
        <taxon>Metazoa</taxon>
        <taxon>Chordata</taxon>
        <taxon>Craniata</taxon>
        <taxon>Vertebrata</taxon>
        <taxon>Euteleostomi</taxon>
        <taxon>Archelosauria</taxon>
        <taxon>Archosauria</taxon>
        <taxon>Dinosauria</taxon>
        <taxon>Saurischia</taxon>
        <taxon>Theropoda</taxon>
        <taxon>Coelurosauria</taxon>
        <taxon>Aves</taxon>
        <taxon>Neognathae</taxon>
        <taxon>Neoaves</taxon>
        <taxon>Telluraves</taxon>
        <taxon>Australaves</taxon>
        <taxon>Passeriformes</taxon>
        <taxon>Sylvioidea</taxon>
        <taxon>Hirundinidae</taxon>
        <taxon>Hirundo</taxon>
    </lineage>
</organism>
<gene>
    <name evidence="2" type="ORF">DUI87_18294</name>
</gene>
<dbReference type="Proteomes" id="UP000269221">
    <property type="component" value="Unassembled WGS sequence"/>
</dbReference>
<feature type="region of interest" description="Disordered" evidence="1">
    <location>
        <begin position="75"/>
        <end position="137"/>
    </location>
</feature>
<feature type="compositionally biased region" description="Polar residues" evidence="1">
    <location>
        <begin position="11"/>
        <end position="21"/>
    </location>
</feature>
<name>A0A3M0JVQ6_HIRRU</name>
<evidence type="ECO:0000313" key="3">
    <source>
        <dbReference type="Proteomes" id="UP000269221"/>
    </source>
</evidence>
<feature type="region of interest" description="Disordered" evidence="1">
    <location>
        <begin position="1"/>
        <end position="38"/>
    </location>
</feature>
<accession>A0A3M0JVQ6</accession>